<evidence type="ECO:0000256" key="4">
    <source>
        <dbReference type="ARBA" id="ARBA00022837"/>
    </source>
</evidence>
<dbReference type="Pfam" id="PF01023">
    <property type="entry name" value="S_100"/>
    <property type="match status" value="1"/>
</dbReference>
<dbReference type="InterPro" id="IPR013787">
    <property type="entry name" value="S100_Ca-bd_sub"/>
</dbReference>
<name>A0ABM3YP87_PANGU</name>
<keyword evidence="3" id="KW-0677">Repeat</keyword>
<dbReference type="PROSITE" id="PS00303">
    <property type="entry name" value="S100_CABP"/>
    <property type="match status" value="1"/>
</dbReference>
<reference evidence="7" key="1">
    <citation type="submission" date="2025-08" db="UniProtKB">
        <authorList>
            <consortium name="RefSeq"/>
        </authorList>
    </citation>
    <scope>IDENTIFICATION</scope>
    <source>
        <tissue evidence="7">Blood</tissue>
    </source>
</reference>
<evidence type="ECO:0000313" key="6">
    <source>
        <dbReference type="Proteomes" id="UP001652622"/>
    </source>
</evidence>
<dbReference type="InterPro" id="IPR034325">
    <property type="entry name" value="S-100_dom"/>
</dbReference>
<proteinExistence type="inferred from homology"/>
<dbReference type="RefSeq" id="XP_060537925.1">
    <property type="nucleotide sequence ID" value="XM_060681942.1"/>
</dbReference>
<accession>A0ABM3YP87</accession>
<dbReference type="CDD" id="cd00213">
    <property type="entry name" value="S-100"/>
    <property type="match status" value="1"/>
</dbReference>
<keyword evidence="4" id="KW-0106">Calcium</keyword>
<dbReference type="SMART" id="SM01394">
    <property type="entry name" value="S_100"/>
    <property type="match status" value="1"/>
</dbReference>
<evidence type="ECO:0000313" key="7">
    <source>
        <dbReference type="RefSeq" id="XP_060537925.1"/>
    </source>
</evidence>
<dbReference type="InterPro" id="IPR011992">
    <property type="entry name" value="EF-hand-dom_pair"/>
</dbReference>
<keyword evidence="2" id="KW-0479">Metal-binding</keyword>
<dbReference type="Proteomes" id="UP001652622">
    <property type="component" value="Unplaced"/>
</dbReference>
<dbReference type="PANTHER" id="PTHR11639:SF59">
    <property type="entry name" value="PROTEIN S100-A2"/>
    <property type="match status" value="1"/>
</dbReference>
<evidence type="ECO:0000259" key="5">
    <source>
        <dbReference type="PROSITE" id="PS50222"/>
    </source>
</evidence>
<keyword evidence="6" id="KW-1185">Reference proteome</keyword>
<dbReference type="Gene3D" id="1.10.238.10">
    <property type="entry name" value="EF-hand"/>
    <property type="match status" value="1"/>
</dbReference>
<sequence>MQNRLGGKWDQKGERKDPKDLIWGIKAEAVSPLLLFSPPSFSYLSQPESKMETPLEEALGVMVETFYKYSAKEGDRYKLNKTEMKELLLAEMPNFVKGKINERGFEFLMEKLDDNEDEELDFQEYAVFLALTASLCYEFFQECADESNRKL</sequence>
<dbReference type="SUPFAM" id="SSF47473">
    <property type="entry name" value="EF-hand"/>
    <property type="match status" value="1"/>
</dbReference>
<organism evidence="6 7">
    <name type="scientific">Pantherophis guttatus</name>
    <name type="common">Corn snake</name>
    <name type="synonym">Elaphe guttata</name>
    <dbReference type="NCBI Taxonomy" id="94885"/>
    <lineage>
        <taxon>Eukaryota</taxon>
        <taxon>Metazoa</taxon>
        <taxon>Chordata</taxon>
        <taxon>Craniata</taxon>
        <taxon>Vertebrata</taxon>
        <taxon>Euteleostomi</taxon>
        <taxon>Lepidosauria</taxon>
        <taxon>Squamata</taxon>
        <taxon>Bifurcata</taxon>
        <taxon>Unidentata</taxon>
        <taxon>Episquamata</taxon>
        <taxon>Toxicofera</taxon>
        <taxon>Serpentes</taxon>
        <taxon>Colubroidea</taxon>
        <taxon>Colubridae</taxon>
        <taxon>Colubrinae</taxon>
        <taxon>Pantherophis</taxon>
    </lineage>
</organism>
<protein>
    <submittedName>
        <fullName evidence="7">Protein S100-A2-like isoform X1</fullName>
    </submittedName>
</protein>
<feature type="domain" description="EF-hand" evidence="5">
    <location>
        <begin position="100"/>
        <end position="135"/>
    </location>
</feature>
<comment type="similarity">
    <text evidence="1">Belongs to the S-100 family.</text>
</comment>
<evidence type="ECO:0000256" key="2">
    <source>
        <dbReference type="ARBA" id="ARBA00022723"/>
    </source>
</evidence>
<dbReference type="InterPro" id="IPR002048">
    <property type="entry name" value="EF_hand_dom"/>
</dbReference>
<dbReference type="InterPro" id="IPR001751">
    <property type="entry name" value="S100/CaBP7/8-like_CS"/>
</dbReference>
<evidence type="ECO:0000256" key="3">
    <source>
        <dbReference type="ARBA" id="ARBA00022737"/>
    </source>
</evidence>
<dbReference type="PANTHER" id="PTHR11639">
    <property type="entry name" value="S100 CALCIUM-BINDING PROTEIN"/>
    <property type="match status" value="1"/>
</dbReference>
<evidence type="ECO:0000256" key="1">
    <source>
        <dbReference type="ARBA" id="ARBA00007323"/>
    </source>
</evidence>
<dbReference type="PROSITE" id="PS50222">
    <property type="entry name" value="EF_HAND_2"/>
    <property type="match status" value="1"/>
</dbReference>
<dbReference type="GeneID" id="132709126"/>
<gene>
    <name evidence="7" type="primary">LOC132709126</name>
</gene>